<dbReference type="Pfam" id="PF06086">
    <property type="entry name" value="Pox_A30L_A26L"/>
    <property type="match status" value="1"/>
</dbReference>
<dbReference type="Proteomes" id="UP000315637">
    <property type="component" value="Segment"/>
</dbReference>
<protein>
    <submittedName>
        <fullName evidence="2">MC130</fullName>
    </submittedName>
</protein>
<keyword evidence="1" id="KW-0175">Coiled coil</keyword>
<reference evidence="2" key="1">
    <citation type="journal article" date="2017" name="J. Gen. Virol.">
        <title>Recombination events and variability among full-length genomes of co-circulating molluscum contagiosum virus subtypes 1 and 2.</title>
        <authorList>
            <person name="Lopez-Bueno A."/>
            <person name="Parras-Molto M."/>
            <person name="Lopez-Barrantes O."/>
            <person name="Belda S."/>
            <person name="Alejo A."/>
        </authorList>
    </citation>
    <scope>NUCLEOTIDE SEQUENCE</scope>
    <source>
        <strain evidence="2">Madrid 2016_1</strain>
    </source>
</reference>
<dbReference type="InterPro" id="IPR009285">
    <property type="entry name" value="Poxvirus_A26L"/>
</dbReference>
<dbReference type="Proteomes" id="UP000320664">
    <property type="component" value="Segment"/>
</dbReference>
<dbReference type="Proteomes" id="UP000320816">
    <property type="component" value="Segment"/>
</dbReference>
<dbReference type="EMBL" id="MH320556">
    <property type="protein sequence ID" value="AYO89153.1"/>
    <property type="molecule type" value="Genomic_DNA"/>
</dbReference>
<dbReference type="EMBL" id="MH320549">
    <property type="protein sequence ID" value="AYO87935.1"/>
    <property type="molecule type" value="Genomic_DNA"/>
</dbReference>
<dbReference type="EMBL" id="KY040274">
    <property type="protein sequence ID" value="AQY16703.1"/>
    <property type="molecule type" value="Genomic_DNA"/>
</dbReference>
<dbReference type="EMBL" id="MH320548">
    <property type="protein sequence ID" value="AYO87765.1"/>
    <property type="molecule type" value="Genomic_DNA"/>
</dbReference>
<organism evidence="2">
    <name type="scientific">Molluscum contagiosum virus subtype 2</name>
    <name type="common">MOCV</name>
    <name type="synonym">MCVII</name>
    <dbReference type="NCBI Taxonomy" id="10281"/>
    <lineage>
        <taxon>Viruses</taxon>
        <taxon>Varidnaviria</taxon>
        <taxon>Bamfordvirae</taxon>
        <taxon>Nucleocytoviricota</taxon>
        <taxon>Pokkesviricetes</taxon>
        <taxon>Chitovirales</taxon>
        <taxon>Poxviridae</taxon>
        <taxon>Chordopoxvirinae</taxon>
        <taxon>Molluscipoxvirus</taxon>
        <taxon>Molluscipoxvirus molluscum</taxon>
        <taxon>Molluscum contagiosum virus</taxon>
    </lineage>
</organism>
<proteinExistence type="predicted"/>
<dbReference type="EMBL" id="MH320551">
    <property type="protein sequence ID" value="AYO88275.1"/>
    <property type="molecule type" value="Genomic_DNA"/>
</dbReference>
<gene>
    <name evidence="2" type="primary">MC130L</name>
</gene>
<dbReference type="Proteomes" id="UP000317568">
    <property type="component" value="Genome"/>
</dbReference>
<evidence type="ECO:0000313" key="2">
    <source>
        <dbReference type="EMBL" id="AQY16703.1"/>
    </source>
</evidence>
<evidence type="ECO:0000313" key="5">
    <source>
        <dbReference type="EMBL" id="AYO88105.1"/>
    </source>
</evidence>
<evidence type="ECO:0000256" key="1">
    <source>
        <dbReference type="SAM" id="Coils"/>
    </source>
</evidence>
<dbReference type="Proteomes" id="UP000317891">
    <property type="component" value="Segment"/>
</dbReference>
<organismHost>
    <name type="scientific">Homo sapiens</name>
    <name type="common">Human</name>
    <dbReference type="NCBI Taxonomy" id="9606"/>
</organismHost>
<evidence type="ECO:0000313" key="6">
    <source>
        <dbReference type="EMBL" id="AYO88275.1"/>
    </source>
</evidence>
<reference evidence="3" key="3">
    <citation type="submission" date="2018-05" db="EMBL/GenBank/DDBJ databases">
        <authorList>
            <person name="Zorec T.M."/>
            <person name="Hosnjak L."/>
            <person name="Kutnjak D."/>
            <person name="Kusar B."/>
            <person name="Trcko K."/>
            <person name="Kocjan B.J."/>
            <person name="Li Y."/>
            <person name="Krizmaric M."/>
            <person name="Miljkovic J."/>
            <person name="Ravnikar M."/>
            <person name="Poljak M."/>
        </authorList>
    </citation>
    <scope>NUCLEOTIDE SEQUENCE</scope>
    <source>
        <strain evidence="3">MCV2_MB98</strain>
        <strain evidence="4">MCV2_MC313</strain>
        <strain evidence="5">MCV2_MC316</strain>
        <strain evidence="6">MCV2_MC332</strain>
        <strain evidence="7">MCV2_MC515</strain>
    </source>
</reference>
<reference evidence="3" key="2">
    <citation type="journal article" date="2018" name="Viruses">
        <title>New Insights into the Evolutionary and Genomic Landscape of Molluscum Contagiosum Virus (MCV) based on Nine MCV1 and Six MCV2 Complete Genome Sequences.</title>
        <authorList>
            <person name="Zorec T."/>
            <person name="Kutnjak D."/>
            <person name="Hosnjak L."/>
            <person name="Kusar B."/>
            <person name="Trcko K."/>
            <person name="Kocjan B."/>
            <person name="Li Y."/>
            <person name="Krizmaric M."/>
            <person name="Miljkovic J."/>
            <person name="Ravnikar M."/>
            <person name="Poljak M."/>
        </authorList>
    </citation>
    <scope>NUCLEOTIDE SEQUENCE [LARGE SCALE GENOMIC DNA]</scope>
    <source>
        <strain evidence="3">MCV2_MB98</strain>
        <strain evidence="4">MCV2_MC313</strain>
        <strain evidence="5">MCV2_MC316</strain>
        <strain evidence="6">MCV2_MC332</strain>
        <strain evidence="7">MCV2_MC515</strain>
    </source>
</reference>
<dbReference type="Proteomes" id="UP000319755">
    <property type="component" value="Genome"/>
</dbReference>
<evidence type="ECO:0000313" key="3">
    <source>
        <dbReference type="EMBL" id="AYO87765.1"/>
    </source>
</evidence>
<sequence>MDEAQRFGFPRVIREFHRVVENSWNKALRENSCLSRKQRKVVRNVFRALVAATRARNGKLDVYYPEVLENTFAKALLSYENGKLQTTYEQLASHGPELGLALDTRGKYLLYYVLALVLSARVASRARTDVLKTFLSQVLRTHYLRKCKYMFVGIPAYLVQGLSSKDILDLLTSLRDAQVYDEQKKTMVRVNAADAHVDKYIDFLIFLGSVKEELKSSGPSTPRIVLQQRWLRLETTLSVPEFVMEGLAFSARDAIYVFNSPRARMYLFRTEEGAYQYFDLNQDYPAGVPLAYDVHKDISALALLSARDSEELYRNRLVTPETCQDFIFNEDMYTAKPHAFDEDIAVAAEPNFDPRADAYGEQNLLPLLPLLEGLSENELDVELQVLQREVRMFLGYVSGLSDDLYQARQCLRLVRALLARVEEKLAALRKDALRLARTVDSLTSDLDPGCPLS</sequence>
<accession>A0A1S7DLX0</accession>
<evidence type="ECO:0000313" key="7">
    <source>
        <dbReference type="EMBL" id="AYO89153.1"/>
    </source>
</evidence>
<name>A0A1S7DLX0_MCV2</name>
<feature type="coiled-coil region" evidence="1">
    <location>
        <begin position="411"/>
        <end position="438"/>
    </location>
</feature>
<evidence type="ECO:0000313" key="4">
    <source>
        <dbReference type="EMBL" id="AYO87935.1"/>
    </source>
</evidence>
<dbReference type="EMBL" id="MH320550">
    <property type="protein sequence ID" value="AYO88105.1"/>
    <property type="molecule type" value="Genomic_DNA"/>
</dbReference>